<gene>
    <name evidence="2" type="ORF">SKAU_G00005530</name>
</gene>
<protein>
    <submittedName>
        <fullName evidence="2">Uncharacterized protein</fullName>
    </submittedName>
</protein>
<dbReference type="InterPro" id="IPR028750">
    <property type="entry name" value="CEP350/CC187"/>
</dbReference>
<feature type="compositionally biased region" description="Basic and acidic residues" evidence="1">
    <location>
        <begin position="494"/>
        <end position="508"/>
    </location>
</feature>
<feature type="compositionally biased region" description="Basic and acidic residues" evidence="1">
    <location>
        <begin position="46"/>
        <end position="59"/>
    </location>
</feature>
<dbReference type="GO" id="GO:0005813">
    <property type="term" value="C:centrosome"/>
    <property type="evidence" value="ECO:0007669"/>
    <property type="project" value="InterPro"/>
</dbReference>
<feature type="compositionally biased region" description="Polar residues" evidence="1">
    <location>
        <begin position="279"/>
        <end position="294"/>
    </location>
</feature>
<evidence type="ECO:0000313" key="3">
    <source>
        <dbReference type="Proteomes" id="UP001152622"/>
    </source>
</evidence>
<proteinExistence type="predicted"/>
<dbReference type="Proteomes" id="UP001152622">
    <property type="component" value="Chromosome 1"/>
</dbReference>
<comment type="caution">
    <text evidence="2">The sequence shown here is derived from an EMBL/GenBank/DDBJ whole genome shotgun (WGS) entry which is preliminary data.</text>
</comment>
<accession>A0A9Q1G912</accession>
<feature type="region of interest" description="Disordered" evidence="1">
    <location>
        <begin position="1"/>
        <end position="83"/>
    </location>
</feature>
<feature type="region of interest" description="Disordered" evidence="1">
    <location>
        <begin position="493"/>
        <end position="604"/>
    </location>
</feature>
<feature type="compositionally biased region" description="Basic and acidic residues" evidence="1">
    <location>
        <begin position="582"/>
        <end position="598"/>
    </location>
</feature>
<feature type="compositionally biased region" description="Basic and acidic residues" evidence="1">
    <location>
        <begin position="531"/>
        <end position="549"/>
    </location>
</feature>
<feature type="compositionally biased region" description="Basic and acidic residues" evidence="1">
    <location>
        <begin position="67"/>
        <end position="83"/>
    </location>
</feature>
<keyword evidence="3" id="KW-1185">Reference proteome</keyword>
<feature type="compositionally biased region" description="Polar residues" evidence="1">
    <location>
        <begin position="521"/>
        <end position="530"/>
    </location>
</feature>
<dbReference type="PANTHER" id="PTHR13958">
    <property type="entry name" value="CENTROSOME-ASSOCIATED PROTEIN 350"/>
    <property type="match status" value="1"/>
</dbReference>
<feature type="region of interest" description="Disordered" evidence="1">
    <location>
        <begin position="251"/>
        <end position="358"/>
    </location>
</feature>
<name>A0A9Q1G912_SYNKA</name>
<evidence type="ECO:0000256" key="1">
    <source>
        <dbReference type="SAM" id="MobiDB-lite"/>
    </source>
</evidence>
<dbReference type="AlphaFoldDB" id="A0A9Q1G912"/>
<dbReference type="EMBL" id="JAINUF010000001">
    <property type="protein sequence ID" value="KAJ8379775.1"/>
    <property type="molecule type" value="Genomic_DNA"/>
</dbReference>
<sequence length="604" mass="66942">MLDRSHTPSKVVSCRSPSPRGNPLGPATEQEEAKGSDRPPGPQRRSAREVREFMGQKERERRRRERQKKEEVQREEEKRKARVQEVLHKQRIALNRANGHTQNVPQVDQGVGVTGPGQSQEAPHSGRGKRTPKWAWRGKGGSEVERVSSVTGRGPGLDSGAHAAVSRLQRVKALKQAAAVLGIRVEEEATRLRTAAAAGLMLNPTPAGLILNPTPAGLILNPTPAGLMLNPTPAGLMLNPTPGLTGVAVRPECRSGSDSVSKDLPWTGEPLEELRDTENTVSSASAATRNSGNGVQEPAVTTMRATEPPRTALDPQTPMEGPHTVPGAVEQQHPLEEGRVTPQSKLSDSSDNTDSTSKWSELSGFFGHRELLSHLSLAMSQQSLREEELRARHHSALCRLREDALWEKTQAEIAWLEHRRRCLRAGEEGTLADITKKQEEVVNRMQQEQAEIRHWRNLYRSGRQQRKLLLWQQREVTEIRRSAAQLKQELQEQVSEKLGGDRHLESGRKCPTMQRGWASVPLSQPFSKNPLSDREEKSRASIRRHDLLLRGDVFQDSQTAGQDRDRPAAQPGAPVDMTARSKLSEEGSLERKALEDSQRLGCGM</sequence>
<reference evidence="2" key="1">
    <citation type="journal article" date="2023" name="Science">
        <title>Genome structures resolve the early diversification of teleost fishes.</title>
        <authorList>
            <person name="Parey E."/>
            <person name="Louis A."/>
            <person name="Montfort J."/>
            <person name="Bouchez O."/>
            <person name="Roques C."/>
            <person name="Iampietro C."/>
            <person name="Lluch J."/>
            <person name="Castinel A."/>
            <person name="Donnadieu C."/>
            <person name="Desvignes T."/>
            <person name="Floi Bucao C."/>
            <person name="Jouanno E."/>
            <person name="Wen M."/>
            <person name="Mejri S."/>
            <person name="Dirks R."/>
            <person name="Jansen H."/>
            <person name="Henkel C."/>
            <person name="Chen W.J."/>
            <person name="Zahm M."/>
            <person name="Cabau C."/>
            <person name="Klopp C."/>
            <person name="Thompson A.W."/>
            <person name="Robinson-Rechavi M."/>
            <person name="Braasch I."/>
            <person name="Lecointre G."/>
            <person name="Bobe J."/>
            <person name="Postlethwait J.H."/>
            <person name="Berthelot C."/>
            <person name="Roest Crollius H."/>
            <person name="Guiguen Y."/>
        </authorList>
    </citation>
    <scope>NUCLEOTIDE SEQUENCE</scope>
    <source>
        <strain evidence="2">WJC10195</strain>
    </source>
</reference>
<dbReference type="GO" id="GO:0034453">
    <property type="term" value="P:microtubule anchoring"/>
    <property type="evidence" value="ECO:0007669"/>
    <property type="project" value="InterPro"/>
</dbReference>
<organism evidence="2 3">
    <name type="scientific">Synaphobranchus kaupii</name>
    <name type="common">Kaup's arrowtooth eel</name>
    <dbReference type="NCBI Taxonomy" id="118154"/>
    <lineage>
        <taxon>Eukaryota</taxon>
        <taxon>Metazoa</taxon>
        <taxon>Chordata</taxon>
        <taxon>Craniata</taxon>
        <taxon>Vertebrata</taxon>
        <taxon>Euteleostomi</taxon>
        <taxon>Actinopterygii</taxon>
        <taxon>Neopterygii</taxon>
        <taxon>Teleostei</taxon>
        <taxon>Anguilliformes</taxon>
        <taxon>Synaphobranchidae</taxon>
        <taxon>Synaphobranchus</taxon>
    </lineage>
</organism>
<dbReference type="GO" id="GO:0008017">
    <property type="term" value="F:microtubule binding"/>
    <property type="evidence" value="ECO:0007669"/>
    <property type="project" value="InterPro"/>
</dbReference>
<feature type="compositionally biased region" description="Low complexity" evidence="1">
    <location>
        <begin position="344"/>
        <end position="358"/>
    </location>
</feature>
<dbReference type="PANTHER" id="PTHR13958:SF3">
    <property type="entry name" value="CAP-GLY DOMAIN-CONTAINING PROTEIN-RELATED"/>
    <property type="match status" value="1"/>
</dbReference>
<feature type="region of interest" description="Disordered" evidence="1">
    <location>
        <begin position="113"/>
        <end position="158"/>
    </location>
</feature>
<dbReference type="OrthoDB" id="306254at2759"/>
<evidence type="ECO:0000313" key="2">
    <source>
        <dbReference type="EMBL" id="KAJ8379775.1"/>
    </source>
</evidence>